<gene>
    <name evidence="5" type="ordered locus">Tresu_1324</name>
</gene>
<keyword evidence="3 5" id="KW-0808">Transferase</keyword>
<name>F2NRZ6_TRES6</name>
<dbReference type="AlphaFoldDB" id="F2NRZ6"/>
<evidence type="ECO:0000313" key="5">
    <source>
        <dbReference type="EMBL" id="AEB14232.1"/>
    </source>
</evidence>
<dbReference type="OrthoDB" id="356982at2"/>
<dbReference type="EMBL" id="CP002631">
    <property type="protein sequence ID" value="AEB14232.1"/>
    <property type="molecule type" value="Genomic_DNA"/>
</dbReference>
<feature type="domain" description="Glycosyltransferase 2-like" evidence="4">
    <location>
        <begin position="10"/>
        <end position="168"/>
    </location>
</feature>
<dbReference type="PANTHER" id="PTHR43685:SF5">
    <property type="entry name" value="GLYCOSYLTRANSFERASE EPSE-RELATED"/>
    <property type="match status" value="1"/>
</dbReference>
<dbReference type="HOGENOM" id="CLU_025996_0_9_12"/>
<dbReference type="InterPro" id="IPR050834">
    <property type="entry name" value="Glycosyltransf_2"/>
</dbReference>
<evidence type="ECO:0000313" key="6">
    <source>
        <dbReference type="Proteomes" id="UP000006852"/>
    </source>
</evidence>
<evidence type="ECO:0000259" key="4">
    <source>
        <dbReference type="Pfam" id="PF00535"/>
    </source>
</evidence>
<dbReference type="RefSeq" id="WP_013701519.1">
    <property type="nucleotide sequence ID" value="NC_015385.1"/>
</dbReference>
<dbReference type="Gene3D" id="3.90.550.10">
    <property type="entry name" value="Spore Coat Polysaccharide Biosynthesis Protein SpsA, Chain A"/>
    <property type="match status" value="1"/>
</dbReference>
<dbReference type="PANTHER" id="PTHR43685">
    <property type="entry name" value="GLYCOSYLTRANSFERASE"/>
    <property type="match status" value="1"/>
</dbReference>
<evidence type="ECO:0000256" key="2">
    <source>
        <dbReference type="ARBA" id="ARBA00022676"/>
    </source>
</evidence>
<dbReference type="Pfam" id="PF00535">
    <property type="entry name" value="Glycos_transf_2"/>
    <property type="match status" value="1"/>
</dbReference>
<reference evidence="6" key="2">
    <citation type="submission" date="2011-04" db="EMBL/GenBank/DDBJ databases">
        <title>The complete genome of chromosome of Treponema succinifaciens DSM 2489.</title>
        <authorList>
            <person name="Lucas S."/>
            <person name="Copeland A."/>
            <person name="Lapidus A."/>
            <person name="Bruce D."/>
            <person name="Goodwin L."/>
            <person name="Pitluck S."/>
            <person name="Peters L."/>
            <person name="Kyrpides N."/>
            <person name="Mavromatis K."/>
            <person name="Ivanova N."/>
            <person name="Ovchinnikova G."/>
            <person name="Teshima H."/>
            <person name="Detter J.C."/>
            <person name="Tapia R."/>
            <person name="Han C."/>
            <person name="Land M."/>
            <person name="Hauser L."/>
            <person name="Markowitz V."/>
            <person name="Cheng J.-F."/>
            <person name="Hugenholtz P."/>
            <person name="Woyke T."/>
            <person name="Wu D."/>
            <person name="Gronow S."/>
            <person name="Wellnitz S."/>
            <person name="Brambilla E."/>
            <person name="Klenk H.-P."/>
            <person name="Eisen J.A."/>
        </authorList>
    </citation>
    <scope>NUCLEOTIDE SEQUENCE [LARGE SCALE GENOMIC DNA]</scope>
    <source>
        <strain evidence="6">ATCC 33096 / DSM 2489 / 6091</strain>
    </source>
</reference>
<protein>
    <submittedName>
        <fullName evidence="5">Glycosyl transferase family 2</fullName>
    </submittedName>
</protein>
<dbReference type="InterPro" id="IPR001173">
    <property type="entry name" value="Glyco_trans_2-like"/>
</dbReference>
<dbReference type="Proteomes" id="UP000006852">
    <property type="component" value="Chromosome"/>
</dbReference>
<keyword evidence="6" id="KW-1185">Reference proteome</keyword>
<reference evidence="5 6" key="1">
    <citation type="journal article" date="2011" name="Stand. Genomic Sci.">
        <title>Complete genome sequence of Treponema succinifaciens type strain (6091).</title>
        <authorList>
            <person name="Han C."/>
            <person name="Gronow S."/>
            <person name="Teshima H."/>
            <person name="Lapidus A."/>
            <person name="Nolan M."/>
            <person name="Lucas S."/>
            <person name="Hammon N."/>
            <person name="Deshpande S."/>
            <person name="Cheng J.F."/>
            <person name="Zeytun A."/>
            <person name="Tapia R."/>
            <person name="Goodwin L."/>
            <person name="Pitluck S."/>
            <person name="Liolios K."/>
            <person name="Pagani I."/>
            <person name="Ivanova N."/>
            <person name="Mavromatis K."/>
            <person name="Mikhailova N."/>
            <person name="Huntemann M."/>
            <person name="Pati A."/>
            <person name="Chen A."/>
            <person name="Palaniappan K."/>
            <person name="Land M."/>
            <person name="Hauser L."/>
            <person name="Brambilla E.M."/>
            <person name="Rohde M."/>
            <person name="Goker M."/>
            <person name="Woyke T."/>
            <person name="Bristow J."/>
            <person name="Eisen J.A."/>
            <person name="Markowitz V."/>
            <person name="Hugenholtz P."/>
            <person name="Kyrpides N.C."/>
            <person name="Klenk H.P."/>
            <person name="Detter J.C."/>
        </authorList>
    </citation>
    <scope>NUCLEOTIDE SEQUENCE [LARGE SCALE GENOMIC DNA]</scope>
    <source>
        <strain evidence="6">ATCC 33096 / DSM 2489 / 6091</strain>
    </source>
</reference>
<proteinExistence type="inferred from homology"/>
<keyword evidence="2" id="KW-0328">Glycosyltransferase</keyword>
<evidence type="ECO:0000256" key="1">
    <source>
        <dbReference type="ARBA" id="ARBA00006739"/>
    </source>
</evidence>
<organism evidence="5 6">
    <name type="scientific">Treponema succinifaciens (strain ATCC 33096 / DSM 2489 / 6091)</name>
    <dbReference type="NCBI Taxonomy" id="869209"/>
    <lineage>
        <taxon>Bacteria</taxon>
        <taxon>Pseudomonadati</taxon>
        <taxon>Spirochaetota</taxon>
        <taxon>Spirochaetia</taxon>
        <taxon>Spirochaetales</taxon>
        <taxon>Treponemataceae</taxon>
        <taxon>Treponema</taxon>
    </lineage>
</organism>
<dbReference type="SUPFAM" id="SSF53448">
    <property type="entry name" value="Nucleotide-diphospho-sugar transferases"/>
    <property type="match status" value="1"/>
</dbReference>
<dbReference type="eggNOG" id="COG1215">
    <property type="taxonomic scope" value="Bacteria"/>
</dbReference>
<sequence length="345" mass="39704">MTFTVLQSVYKKDNPEYLSESLQSIAENTVQPYSVVLVKDGILNHELESVISEWQSKLPLKVVGYEKNQGLAHALNYGLQFVETELVARMDSDDICFSDRFEKQIAQFEVDSSIEILGGGIEEFYIEENGTEFRRVRLYPKWTDSKSRTLYRGTPVAHPTLMMRTALLKEFGYSESTKCNEDIDLWFRLLAVGHRIKTLQEPILHFRITDGTFRRRSVSKALDEYSIYTKSLRHFNGMTKNDIIPLMRLAARFLPGSLNKKAYLSQKRQKLFKENLMNIKSLNNQVFMKNGHIFEAVIQFEENGIQMIKAVQLDSKSKCIVEVPASEVELFRTSESVDVSLEVKG</sequence>
<dbReference type="GeneID" id="302998488"/>
<evidence type="ECO:0000256" key="3">
    <source>
        <dbReference type="ARBA" id="ARBA00022679"/>
    </source>
</evidence>
<accession>F2NRZ6</accession>
<dbReference type="KEGG" id="tsu:Tresu_1324"/>
<dbReference type="InterPro" id="IPR029044">
    <property type="entry name" value="Nucleotide-diphossugar_trans"/>
</dbReference>
<comment type="similarity">
    <text evidence="1">Belongs to the glycosyltransferase 2 family.</text>
</comment>
<dbReference type="STRING" id="869209.Tresu_1324"/>
<dbReference type="GO" id="GO:0016757">
    <property type="term" value="F:glycosyltransferase activity"/>
    <property type="evidence" value="ECO:0007669"/>
    <property type="project" value="UniProtKB-KW"/>
</dbReference>